<gene>
    <name evidence="2" type="ORF">OUO13_18605</name>
</gene>
<sequence length="230" mass="25875">MTLEEIDALLKKNQPVVNLSCPEPASDTAQAAYREQSLQKLDEISQKLATNKPAAPQVVKTVVSRDCPAVQAPVANELNGRVIIGETEWIWLAPPGHHYKARVDSGAATSSLSAKEITEFERNGKPWVRFILQHDDEVTTPFPVEAPIARYIKIRQASADGLDRRPVVRLRVNLGPNLQQDAEFSLTDRSDMTYPILLGREFLRDITLIDVGKQFLHPKYRPEQTEERTQ</sequence>
<name>A0A9X3IVF1_9GAMM</name>
<dbReference type="Gene3D" id="2.40.70.10">
    <property type="entry name" value="Acid Proteases"/>
    <property type="match status" value="1"/>
</dbReference>
<comment type="caution">
    <text evidence="2">The sequence shown here is derived from an EMBL/GenBank/DDBJ whole genome shotgun (WGS) entry which is preliminary data.</text>
</comment>
<keyword evidence="2" id="KW-0378">Hydrolase</keyword>
<dbReference type="Pfam" id="PF05618">
    <property type="entry name" value="Zn_protease"/>
    <property type="match status" value="1"/>
</dbReference>
<dbReference type="EMBL" id="JAPNOA010000059">
    <property type="protein sequence ID" value="MCY0967193.1"/>
    <property type="molecule type" value="Genomic_DNA"/>
</dbReference>
<dbReference type="GO" id="GO:0006508">
    <property type="term" value="P:proteolysis"/>
    <property type="evidence" value="ECO:0007669"/>
    <property type="project" value="UniProtKB-KW"/>
</dbReference>
<protein>
    <submittedName>
        <fullName evidence="2">ATP-dependent zinc protease</fullName>
    </submittedName>
</protein>
<dbReference type="InterPro" id="IPR021109">
    <property type="entry name" value="Peptidase_aspartic_dom_sf"/>
</dbReference>
<organism evidence="2 3">
    <name type="scientific">Parathalassolituus penaei</name>
    <dbReference type="NCBI Taxonomy" id="2997323"/>
    <lineage>
        <taxon>Bacteria</taxon>
        <taxon>Pseudomonadati</taxon>
        <taxon>Pseudomonadota</taxon>
        <taxon>Gammaproteobacteria</taxon>
        <taxon>Oceanospirillales</taxon>
        <taxon>Oceanospirillaceae</taxon>
        <taxon>Parathalassolituus</taxon>
    </lineage>
</organism>
<proteinExistence type="predicted"/>
<feature type="domain" description="Retropepsin-like aspartic endopeptidase" evidence="1">
    <location>
        <begin position="83"/>
        <end position="219"/>
    </location>
</feature>
<keyword evidence="3" id="KW-1185">Reference proteome</keyword>
<dbReference type="Proteomes" id="UP001150830">
    <property type="component" value="Unassembled WGS sequence"/>
</dbReference>
<evidence type="ECO:0000259" key="1">
    <source>
        <dbReference type="Pfam" id="PF05618"/>
    </source>
</evidence>
<dbReference type="RefSeq" id="WP_283175399.1">
    <property type="nucleotide sequence ID" value="NZ_JAPNOA010000059.1"/>
</dbReference>
<dbReference type="PANTHER" id="PTHR38037">
    <property type="entry name" value="ZN_PROTEASE DOMAIN-CONTAINING PROTEIN"/>
    <property type="match status" value="1"/>
</dbReference>
<evidence type="ECO:0000313" key="2">
    <source>
        <dbReference type="EMBL" id="MCY0967193.1"/>
    </source>
</evidence>
<dbReference type="SUPFAM" id="SSF50630">
    <property type="entry name" value="Acid proteases"/>
    <property type="match status" value="1"/>
</dbReference>
<dbReference type="AlphaFoldDB" id="A0A9X3IVF1"/>
<reference evidence="2" key="1">
    <citation type="submission" date="2022-11" db="EMBL/GenBank/DDBJ databases">
        <title>Parathalassolutuus dongxingensis gen. nov., sp. nov., a novel member of family Oceanospirillaceae isolated from a coastal shrimp pond in Guangxi, China.</title>
        <authorList>
            <person name="Chen H."/>
        </authorList>
    </citation>
    <scope>NUCLEOTIDE SEQUENCE</scope>
    <source>
        <strain evidence="2">G-43</strain>
    </source>
</reference>
<evidence type="ECO:0000313" key="3">
    <source>
        <dbReference type="Proteomes" id="UP001150830"/>
    </source>
</evidence>
<keyword evidence="2" id="KW-0645">Protease</keyword>
<accession>A0A9X3IVF1</accession>
<dbReference type="GO" id="GO:0008233">
    <property type="term" value="F:peptidase activity"/>
    <property type="evidence" value="ECO:0007669"/>
    <property type="project" value="UniProtKB-KW"/>
</dbReference>
<dbReference type="PANTHER" id="PTHR38037:SF2">
    <property type="entry name" value="ATP-DEPENDENT ZINC PROTEASE DOMAIN-CONTAINING PROTEIN-RELATED"/>
    <property type="match status" value="1"/>
</dbReference>
<dbReference type="InterPro" id="IPR008503">
    <property type="entry name" value="Asp_endopeptidase"/>
</dbReference>